<protein>
    <recommendedName>
        <fullName evidence="8">Peroxisomal biogenesis factor 11</fullName>
    </recommendedName>
</protein>
<keyword evidence="3" id="KW-0576">Peroxisome</keyword>
<keyword evidence="7" id="KW-1185">Reference proteome</keyword>
<dbReference type="Pfam" id="PF05648">
    <property type="entry name" value="PEX11"/>
    <property type="match status" value="1"/>
</dbReference>
<gene>
    <name evidence="6" type="ORF">PPRIM_AZ9-3.1.T0670123</name>
</gene>
<dbReference type="EMBL" id="CAJJDM010000070">
    <property type="protein sequence ID" value="CAD8082176.1"/>
    <property type="molecule type" value="Genomic_DNA"/>
</dbReference>
<comment type="caution">
    <text evidence="6">The sequence shown here is derived from an EMBL/GenBank/DDBJ whole genome shotgun (WGS) entry which is preliminary data.</text>
</comment>
<name>A0A8S1MXI9_PARPR</name>
<accession>A0A8S1MXI9</accession>
<dbReference type="InterPro" id="IPR008733">
    <property type="entry name" value="PEX11"/>
</dbReference>
<dbReference type="OMA" id="KIAMTFW"/>
<evidence type="ECO:0000313" key="7">
    <source>
        <dbReference type="Proteomes" id="UP000688137"/>
    </source>
</evidence>
<organism evidence="6 7">
    <name type="scientific">Paramecium primaurelia</name>
    <dbReference type="NCBI Taxonomy" id="5886"/>
    <lineage>
        <taxon>Eukaryota</taxon>
        <taxon>Sar</taxon>
        <taxon>Alveolata</taxon>
        <taxon>Ciliophora</taxon>
        <taxon>Intramacronucleata</taxon>
        <taxon>Oligohymenophorea</taxon>
        <taxon>Peniculida</taxon>
        <taxon>Parameciidae</taxon>
        <taxon>Paramecium</taxon>
    </lineage>
</organism>
<evidence type="ECO:0000313" key="6">
    <source>
        <dbReference type="EMBL" id="CAD8082176.1"/>
    </source>
</evidence>
<sequence length="223" mass="25884">MKKFDQIIKGLNKTEGRDKVSKMLQYGSRIFVWYYQKCSQLDEATKFNNLFMAMREARKIFRLAKTLNEIQQIIELIKDNSENLNEIIRALNIFTRIWYALFWFFDNLSMLSQIQIIKQNPKVLHKIAMTFWTIGLITNLFVTLRELIGNLSSMKKIQKSADSKEMEKRINTNYLNLIKNLCDLIPAGTGSDFFYKIFSYKPNDALVGCGGLLAGAISTCQTF</sequence>
<feature type="transmembrane region" description="Helical" evidence="5">
    <location>
        <begin position="97"/>
        <end position="117"/>
    </location>
</feature>
<dbReference type="PANTHER" id="PTHR12652:SF50">
    <property type="entry name" value="PEROXIN 11"/>
    <property type="match status" value="1"/>
</dbReference>
<dbReference type="GO" id="GO:0016559">
    <property type="term" value="P:peroxisome fission"/>
    <property type="evidence" value="ECO:0007669"/>
    <property type="project" value="InterPro"/>
</dbReference>
<keyword evidence="2 5" id="KW-0472">Membrane</keyword>
<dbReference type="Proteomes" id="UP000688137">
    <property type="component" value="Unassembled WGS sequence"/>
</dbReference>
<dbReference type="GO" id="GO:0005778">
    <property type="term" value="C:peroxisomal membrane"/>
    <property type="evidence" value="ECO:0007669"/>
    <property type="project" value="UniProtKB-SubCell"/>
</dbReference>
<keyword evidence="5" id="KW-0812">Transmembrane</keyword>
<evidence type="ECO:0000256" key="4">
    <source>
        <dbReference type="ARBA" id="ARBA00046271"/>
    </source>
</evidence>
<evidence type="ECO:0000256" key="3">
    <source>
        <dbReference type="ARBA" id="ARBA00023140"/>
    </source>
</evidence>
<keyword evidence="5" id="KW-1133">Transmembrane helix</keyword>
<dbReference type="PANTHER" id="PTHR12652">
    <property type="entry name" value="PEROXISOMAL BIOGENESIS FACTOR 11"/>
    <property type="match status" value="1"/>
</dbReference>
<dbReference type="AlphaFoldDB" id="A0A8S1MXI9"/>
<feature type="transmembrane region" description="Helical" evidence="5">
    <location>
        <begin position="129"/>
        <end position="148"/>
    </location>
</feature>
<evidence type="ECO:0000256" key="2">
    <source>
        <dbReference type="ARBA" id="ARBA00023136"/>
    </source>
</evidence>
<reference evidence="6" key="1">
    <citation type="submission" date="2021-01" db="EMBL/GenBank/DDBJ databases">
        <authorList>
            <consortium name="Genoscope - CEA"/>
            <person name="William W."/>
        </authorList>
    </citation>
    <scope>NUCLEOTIDE SEQUENCE</scope>
</reference>
<evidence type="ECO:0000256" key="1">
    <source>
        <dbReference type="ARBA" id="ARBA00022593"/>
    </source>
</evidence>
<keyword evidence="1" id="KW-0962">Peroxisome biogenesis</keyword>
<proteinExistence type="predicted"/>
<evidence type="ECO:0008006" key="8">
    <source>
        <dbReference type="Google" id="ProtNLM"/>
    </source>
</evidence>
<evidence type="ECO:0000256" key="5">
    <source>
        <dbReference type="SAM" id="Phobius"/>
    </source>
</evidence>
<comment type="subcellular location">
    <subcellularLocation>
        <location evidence="4">Peroxisome membrane</location>
    </subcellularLocation>
</comment>